<protein>
    <submittedName>
        <fullName evidence="1">Uncharacterized protein</fullName>
    </submittedName>
</protein>
<dbReference type="PANTHER" id="PTHR39600">
    <property type="entry name" value="PEPTIDASE INHIBITOR I78 FAMILY PROTEIN"/>
    <property type="match status" value="1"/>
</dbReference>
<gene>
    <name evidence="1" type="ORF">TWF730_001127</name>
</gene>
<proteinExistence type="predicted"/>
<dbReference type="EMBL" id="JAVHNS010000001">
    <property type="protein sequence ID" value="KAK6363707.1"/>
    <property type="molecule type" value="Genomic_DNA"/>
</dbReference>
<comment type="caution">
    <text evidence="1">The sequence shown here is derived from an EMBL/GenBank/DDBJ whole genome shotgun (WGS) entry which is preliminary data.</text>
</comment>
<evidence type="ECO:0000313" key="2">
    <source>
        <dbReference type="Proteomes" id="UP001373714"/>
    </source>
</evidence>
<dbReference type="AlphaFoldDB" id="A0AAV9VPQ9"/>
<keyword evidence="2" id="KW-1185">Reference proteome</keyword>
<name>A0AAV9VPQ9_9PEZI</name>
<evidence type="ECO:0000313" key="1">
    <source>
        <dbReference type="EMBL" id="KAK6363707.1"/>
    </source>
</evidence>
<dbReference type="Gene3D" id="3.30.10.10">
    <property type="entry name" value="Trypsin Inhibitor V, subunit A"/>
    <property type="match status" value="1"/>
</dbReference>
<reference evidence="1 2" key="1">
    <citation type="submission" date="2019-10" db="EMBL/GenBank/DDBJ databases">
        <authorList>
            <person name="Palmer J.M."/>
        </authorList>
    </citation>
    <scope>NUCLEOTIDE SEQUENCE [LARGE SCALE GENOMIC DNA]</scope>
    <source>
        <strain evidence="1 2">TWF730</strain>
    </source>
</reference>
<sequence>MHLRHCPCPSPRFNTYKSSFLILLLLPHRKISTTHFHRTVYLYPNGASRYNSINHRYQFHKLNPNHRSFISISTTHKMDTLSSEVKQQWSDKLVGKKIVDEPSEHPDHFCKQDLPQGVQSHRVIPPGTMVTKDFRPDRMNVHVDDEGVCTRVHFG</sequence>
<dbReference type="Proteomes" id="UP001373714">
    <property type="component" value="Unassembled WGS sequence"/>
</dbReference>
<dbReference type="Pfam" id="PF11720">
    <property type="entry name" value="Inhibitor_I78"/>
    <property type="match status" value="1"/>
</dbReference>
<accession>A0AAV9VPQ9</accession>
<dbReference type="PANTHER" id="PTHR39600:SF1">
    <property type="entry name" value="PEPTIDASE INHIBITOR I78 FAMILY PROTEIN"/>
    <property type="match status" value="1"/>
</dbReference>
<dbReference type="InterPro" id="IPR021719">
    <property type="entry name" value="Prot_inh_I78"/>
</dbReference>
<organism evidence="1 2">
    <name type="scientific">Orbilia blumenaviensis</name>
    <dbReference type="NCBI Taxonomy" id="1796055"/>
    <lineage>
        <taxon>Eukaryota</taxon>
        <taxon>Fungi</taxon>
        <taxon>Dikarya</taxon>
        <taxon>Ascomycota</taxon>
        <taxon>Pezizomycotina</taxon>
        <taxon>Orbiliomycetes</taxon>
        <taxon>Orbiliales</taxon>
        <taxon>Orbiliaceae</taxon>
        <taxon>Orbilia</taxon>
    </lineage>
</organism>